<dbReference type="EMBL" id="LYDR01000072">
    <property type="protein sequence ID" value="ODA31925.1"/>
    <property type="molecule type" value="Genomic_DNA"/>
</dbReference>
<dbReference type="Proteomes" id="UP000094828">
    <property type="component" value="Unassembled WGS sequence"/>
</dbReference>
<gene>
    <name evidence="1" type="ORF">A6X21_21885</name>
</gene>
<reference evidence="1 2" key="1">
    <citation type="submission" date="2016-05" db="EMBL/GenBank/DDBJ databases">
        <title>Genomic and physiological characterization of Planctopirus sp. isolated from fresh water lake.</title>
        <authorList>
            <person name="Subhash Y."/>
            <person name="Ramana C."/>
        </authorList>
    </citation>
    <scope>NUCLEOTIDE SEQUENCE [LARGE SCALE GENOMIC DNA]</scope>
    <source>
        <strain evidence="1 2">JC280</strain>
    </source>
</reference>
<dbReference type="OrthoDB" id="260790at2"/>
<evidence type="ECO:0000313" key="1">
    <source>
        <dbReference type="EMBL" id="ODA31925.1"/>
    </source>
</evidence>
<dbReference type="STRING" id="1841610.A6X21_21885"/>
<proteinExistence type="predicted"/>
<dbReference type="AlphaFoldDB" id="A0A1C3EFA9"/>
<dbReference type="RefSeq" id="WP_131818287.1">
    <property type="nucleotide sequence ID" value="NZ_LYDR01000072.1"/>
</dbReference>
<protein>
    <submittedName>
        <fullName evidence="1">Uncharacterized protein</fullName>
    </submittedName>
</protein>
<keyword evidence="2" id="KW-1185">Reference proteome</keyword>
<sequence>MNFHPLSRPQRDSVTPLTLIQTWLAGIVFWVAILILGTNSHSVLAAHCPFCPPSQPTYAEHLANSDVAILVQWKGQKVHSEQEATTTFEIVDLLKGDPKEWKKGGEVSVPYARDGQPGDLLLLMGQADASPKEKITNWLLVQEVNEVLYGYIRKAPPLEEKNARRLEFYWQGLESLDPEIGNDAFAEFSRATYADVASIKTVYQPEKLRQWLQSEQVLPVRKGLYAMMLGLVGNRQDATWMLEEILRPVEPQETRLGIDGMMAGFVLLEGQTGLEKICHAKLDNPQTSPAELYATVNLLRFLWEENPLHLPPEILRNQLRKLLTHRELGEVALVDLARWKDWGAWPMIQAQWGQNAFSNTTGKQKIIQFAQTMLKDQNWGDPQSRQAVQDFIDRNPLPKSPFLPLPTP</sequence>
<accession>A0A1C3EFA9</accession>
<comment type="caution">
    <text evidence="1">The sequence shown here is derived from an EMBL/GenBank/DDBJ whole genome shotgun (WGS) entry which is preliminary data.</text>
</comment>
<evidence type="ECO:0000313" key="2">
    <source>
        <dbReference type="Proteomes" id="UP000094828"/>
    </source>
</evidence>
<organism evidence="1 2">
    <name type="scientific">Planctopirus hydrillae</name>
    <dbReference type="NCBI Taxonomy" id="1841610"/>
    <lineage>
        <taxon>Bacteria</taxon>
        <taxon>Pseudomonadati</taxon>
        <taxon>Planctomycetota</taxon>
        <taxon>Planctomycetia</taxon>
        <taxon>Planctomycetales</taxon>
        <taxon>Planctomycetaceae</taxon>
        <taxon>Planctopirus</taxon>
    </lineage>
</organism>
<name>A0A1C3EFA9_9PLAN</name>